<evidence type="ECO:0000256" key="2">
    <source>
        <dbReference type="ARBA" id="ARBA00022448"/>
    </source>
</evidence>
<dbReference type="Pfam" id="PF00528">
    <property type="entry name" value="BPD_transp_1"/>
    <property type="match status" value="1"/>
</dbReference>
<proteinExistence type="inferred from homology"/>
<feature type="transmembrane region" description="Helical" evidence="7">
    <location>
        <begin position="207"/>
        <end position="227"/>
    </location>
</feature>
<evidence type="ECO:0000256" key="1">
    <source>
        <dbReference type="ARBA" id="ARBA00004651"/>
    </source>
</evidence>
<comment type="subcellular location">
    <subcellularLocation>
        <location evidence="1 7">Cell membrane</location>
        <topology evidence="1 7">Multi-pass membrane protein</topology>
    </subcellularLocation>
</comment>
<evidence type="ECO:0000256" key="7">
    <source>
        <dbReference type="RuleBase" id="RU363032"/>
    </source>
</evidence>
<evidence type="ECO:0000256" key="4">
    <source>
        <dbReference type="ARBA" id="ARBA00022692"/>
    </source>
</evidence>
<evidence type="ECO:0000313" key="10">
    <source>
        <dbReference type="Proteomes" id="UP001500596"/>
    </source>
</evidence>
<evidence type="ECO:0000256" key="3">
    <source>
        <dbReference type="ARBA" id="ARBA00022475"/>
    </source>
</evidence>
<dbReference type="PROSITE" id="PS50928">
    <property type="entry name" value="ABC_TM1"/>
    <property type="match status" value="1"/>
</dbReference>
<feature type="transmembrane region" description="Helical" evidence="7">
    <location>
        <begin position="239"/>
        <end position="257"/>
    </location>
</feature>
<feature type="transmembrane region" description="Helical" evidence="7">
    <location>
        <begin position="12"/>
        <end position="33"/>
    </location>
</feature>
<gene>
    <name evidence="9" type="ORF">GCM10009807_01980</name>
</gene>
<name>A0ABN2FXZ7_9MICO</name>
<dbReference type="Gene3D" id="1.10.3720.10">
    <property type="entry name" value="MetI-like"/>
    <property type="match status" value="1"/>
</dbReference>
<dbReference type="InterPro" id="IPR035906">
    <property type="entry name" value="MetI-like_sf"/>
</dbReference>
<evidence type="ECO:0000313" key="9">
    <source>
        <dbReference type="EMBL" id="GAA1661840.1"/>
    </source>
</evidence>
<keyword evidence="4 7" id="KW-0812">Transmembrane</keyword>
<keyword evidence="2 7" id="KW-0813">Transport</keyword>
<dbReference type="CDD" id="cd06261">
    <property type="entry name" value="TM_PBP2"/>
    <property type="match status" value="1"/>
</dbReference>
<keyword evidence="3" id="KW-1003">Cell membrane</keyword>
<keyword evidence="5 7" id="KW-1133">Transmembrane helix</keyword>
<evidence type="ECO:0000256" key="5">
    <source>
        <dbReference type="ARBA" id="ARBA00022989"/>
    </source>
</evidence>
<comment type="similarity">
    <text evidence="7">Belongs to the binding-protein-dependent transport system permease family.</text>
</comment>
<accession>A0ABN2FXZ7</accession>
<sequence>MTTRNFSALRYGFLGFLSLVTVAPLVVVAITSFNAPNTPVAGFQWPDPFTLESFGSAWVNGGFGSAFLDNTLITAGVVFIVTVCSISAGYAFGTMRFPGSRWFYYLFLIGIVTPYVVLVVPLYLQFQALGILGTYWAIIIPEAAMYLGFGVFWMQAFFASIPRSLIEAARLDGASSFRILVTILIPLARPAITTLMMLTFLSSWNEYLVPLVMAAYGDITTVSLGLASFQGQYLTDIPSLAAASVVVALPAVLIYVITQRTFFRGLLQGAVKE</sequence>
<dbReference type="EMBL" id="BAAAPK010000001">
    <property type="protein sequence ID" value="GAA1661840.1"/>
    <property type="molecule type" value="Genomic_DNA"/>
</dbReference>
<feature type="transmembrane region" description="Helical" evidence="7">
    <location>
        <begin position="136"/>
        <end position="158"/>
    </location>
</feature>
<organism evidence="9 10">
    <name type="scientific">Microbacterium lacus</name>
    <dbReference type="NCBI Taxonomy" id="415217"/>
    <lineage>
        <taxon>Bacteria</taxon>
        <taxon>Bacillati</taxon>
        <taxon>Actinomycetota</taxon>
        <taxon>Actinomycetes</taxon>
        <taxon>Micrococcales</taxon>
        <taxon>Microbacteriaceae</taxon>
        <taxon>Microbacterium</taxon>
    </lineage>
</organism>
<keyword evidence="6 7" id="KW-0472">Membrane</keyword>
<evidence type="ECO:0000256" key="6">
    <source>
        <dbReference type="ARBA" id="ARBA00023136"/>
    </source>
</evidence>
<feature type="domain" description="ABC transmembrane type-1" evidence="8">
    <location>
        <begin position="67"/>
        <end position="258"/>
    </location>
</feature>
<protein>
    <submittedName>
        <fullName evidence="9">Carbohydrate ABC transporter permease</fullName>
    </submittedName>
</protein>
<feature type="transmembrane region" description="Helical" evidence="7">
    <location>
        <begin position="104"/>
        <end position="124"/>
    </location>
</feature>
<reference evidence="9 10" key="1">
    <citation type="journal article" date="2019" name="Int. J. Syst. Evol. Microbiol.">
        <title>The Global Catalogue of Microorganisms (GCM) 10K type strain sequencing project: providing services to taxonomists for standard genome sequencing and annotation.</title>
        <authorList>
            <consortium name="The Broad Institute Genomics Platform"/>
            <consortium name="The Broad Institute Genome Sequencing Center for Infectious Disease"/>
            <person name="Wu L."/>
            <person name="Ma J."/>
        </authorList>
    </citation>
    <scope>NUCLEOTIDE SEQUENCE [LARGE SCALE GENOMIC DNA]</scope>
    <source>
        <strain evidence="9 10">JCM 15575</strain>
    </source>
</reference>
<dbReference type="SUPFAM" id="SSF161098">
    <property type="entry name" value="MetI-like"/>
    <property type="match status" value="1"/>
</dbReference>
<dbReference type="Proteomes" id="UP001500596">
    <property type="component" value="Unassembled WGS sequence"/>
</dbReference>
<evidence type="ECO:0000259" key="8">
    <source>
        <dbReference type="PROSITE" id="PS50928"/>
    </source>
</evidence>
<dbReference type="InterPro" id="IPR000515">
    <property type="entry name" value="MetI-like"/>
</dbReference>
<dbReference type="PANTHER" id="PTHR43744:SF12">
    <property type="entry name" value="ABC TRANSPORTER PERMEASE PROTEIN MG189-RELATED"/>
    <property type="match status" value="1"/>
</dbReference>
<comment type="caution">
    <text evidence="9">The sequence shown here is derived from an EMBL/GenBank/DDBJ whole genome shotgun (WGS) entry which is preliminary data.</text>
</comment>
<dbReference type="PANTHER" id="PTHR43744">
    <property type="entry name" value="ABC TRANSPORTER PERMEASE PROTEIN MG189-RELATED-RELATED"/>
    <property type="match status" value="1"/>
</dbReference>
<feature type="transmembrane region" description="Helical" evidence="7">
    <location>
        <begin position="72"/>
        <end position="92"/>
    </location>
</feature>
<keyword evidence="10" id="KW-1185">Reference proteome</keyword>
<feature type="transmembrane region" description="Helical" evidence="7">
    <location>
        <begin position="179"/>
        <end position="201"/>
    </location>
</feature>